<dbReference type="Pfam" id="PF00072">
    <property type="entry name" value="Response_reg"/>
    <property type="match status" value="1"/>
</dbReference>
<dbReference type="EMBL" id="LRFC01000038">
    <property type="protein sequence ID" value="KZE64136.1"/>
    <property type="molecule type" value="Genomic_DNA"/>
</dbReference>
<comment type="caution">
    <text evidence="4">The sequence shown here is derived from an EMBL/GenBank/DDBJ whole genome shotgun (WGS) entry which is preliminary data.</text>
</comment>
<evidence type="ECO:0000313" key="4">
    <source>
        <dbReference type="EMBL" id="KZE64136.1"/>
    </source>
</evidence>
<dbReference type="InterPro" id="IPR052016">
    <property type="entry name" value="Bact_Sigma-Reg"/>
</dbReference>
<keyword evidence="5" id="KW-1185">Reference proteome</keyword>
<dbReference type="SMART" id="SM00331">
    <property type="entry name" value="PP2C_SIG"/>
    <property type="match status" value="1"/>
</dbReference>
<sequence>MSILIVDDNSVNLFVIEKILKNAGYEDCTSLSSAHQLFDYLEQNENQLNKKQVDLILLDIMMPEIDGIEACHRLQQDERFKDIPIIFITALEDSSKLAEALDCGGMDYVTKPINKVELLARIRVALRLKYEKDWHAEQEQKIQNELDLAMQVQKGLLNPPIKEDNITINVSHLPSFKLAGDMYYWHKFDEHRYGIILLDMMGHGISSSLVCMFISSVMRDTIKELRDPELVIKELNRYMTLLHNPKNDYNYYFTGIYLLIDTEKKTVEYVNAGHPEGYALVDNALHPIERCCYAVGFFEQIKVKKSVIQYEDTIQMLLFTDGVLEAGDDEELMLEKLKYVASEKWSNIRSPIHLVIPEEQQNEQSDDMCIMMIQAN</sequence>
<keyword evidence="1" id="KW-0378">Hydrolase</keyword>
<dbReference type="SUPFAM" id="SSF52172">
    <property type="entry name" value="CheY-like"/>
    <property type="match status" value="1"/>
</dbReference>
<dbReference type="InterPro" id="IPR011006">
    <property type="entry name" value="CheY-like_superfamily"/>
</dbReference>
<keyword evidence="2" id="KW-0597">Phosphoprotein</keyword>
<accession>A0A163PU47</accession>
<gene>
    <name evidence="4" type="ORF">AWM68_13600</name>
</gene>
<dbReference type="InterPro" id="IPR001789">
    <property type="entry name" value="Sig_transdc_resp-reg_receiver"/>
</dbReference>
<dbReference type="InterPro" id="IPR001932">
    <property type="entry name" value="PPM-type_phosphatase-like_dom"/>
</dbReference>
<dbReference type="AlphaFoldDB" id="A0A163PU47"/>
<organism evidence="4 5">
    <name type="scientific">Fictibacillus phosphorivorans</name>
    <dbReference type="NCBI Taxonomy" id="1221500"/>
    <lineage>
        <taxon>Bacteria</taxon>
        <taxon>Bacillati</taxon>
        <taxon>Bacillota</taxon>
        <taxon>Bacilli</taxon>
        <taxon>Bacillales</taxon>
        <taxon>Fictibacillaceae</taxon>
        <taxon>Fictibacillus</taxon>
    </lineage>
</organism>
<name>A0A163PU47_9BACL</name>
<dbReference type="OrthoDB" id="9763484at2"/>
<feature type="domain" description="Response regulatory" evidence="3">
    <location>
        <begin position="2"/>
        <end position="126"/>
    </location>
</feature>
<dbReference type="Proteomes" id="UP000076567">
    <property type="component" value="Unassembled WGS sequence"/>
</dbReference>
<evidence type="ECO:0000256" key="1">
    <source>
        <dbReference type="ARBA" id="ARBA00022801"/>
    </source>
</evidence>
<evidence type="ECO:0000259" key="3">
    <source>
        <dbReference type="PROSITE" id="PS50110"/>
    </source>
</evidence>
<evidence type="ECO:0000313" key="5">
    <source>
        <dbReference type="Proteomes" id="UP000076567"/>
    </source>
</evidence>
<dbReference type="Gene3D" id="3.40.50.2300">
    <property type="match status" value="1"/>
</dbReference>
<dbReference type="PANTHER" id="PTHR43156:SF14">
    <property type="entry name" value="PHOSPHOSERINE PHOSPHATASE RSBP"/>
    <property type="match status" value="1"/>
</dbReference>
<reference evidence="5" key="1">
    <citation type="submission" date="2016-01" db="EMBL/GenBank/DDBJ databases">
        <title>Draft genome of Chromobacterium sp. F49.</title>
        <authorList>
            <person name="Hong K.W."/>
        </authorList>
    </citation>
    <scope>NUCLEOTIDE SEQUENCE [LARGE SCALE GENOMIC DNA]</scope>
    <source>
        <strain evidence="5">P7IIIA</strain>
    </source>
</reference>
<dbReference type="GO" id="GO:0000160">
    <property type="term" value="P:phosphorelay signal transduction system"/>
    <property type="evidence" value="ECO:0007669"/>
    <property type="project" value="InterPro"/>
</dbReference>
<evidence type="ECO:0000256" key="2">
    <source>
        <dbReference type="PROSITE-ProRule" id="PRU00169"/>
    </source>
</evidence>
<dbReference type="PROSITE" id="PS50110">
    <property type="entry name" value="RESPONSE_REGULATORY"/>
    <property type="match status" value="1"/>
</dbReference>
<dbReference type="Pfam" id="PF07228">
    <property type="entry name" value="SpoIIE"/>
    <property type="match status" value="1"/>
</dbReference>
<feature type="modified residue" description="4-aspartylphosphate" evidence="2">
    <location>
        <position position="59"/>
    </location>
</feature>
<proteinExistence type="predicted"/>
<dbReference type="SMART" id="SM00448">
    <property type="entry name" value="REC"/>
    <property type="match status" value="1"/>
</dbReference>
<dbReference type="GO" id="GO:0016791">
    <property type="term" value="F:phosphatase activity"/>
    <property type="evidence" value="ECO:0007669"/>
    <property type="project" value="TreeGrafter"/>
</dbReference>
<protein>
    <submittedName>
        <fullName evidence="4">Response regulator</fullName>
    </submittedName>
</protein>
<dbReference type="InterPro" id="IPR036457">
    <property type="entry name" value="PPM-type-like_dom_sf"/>
</dbReference>
<dbReference type="Gene3D" id="3.60.40.10">
    <property type="entry name" value="PPM-type phosphatase domain"/>
    <property type="match status" value="1"/>
</dbReference>
<dbReference type="RefSeq" id="WP_066245202.1">
    <property type="nucleotide sequence ID" value="NZ_LRFC01000038.1"/>
</dbReference>
<dbReference type="PANTHER" id="PTHR43156">
    <property type="entry name" value="STAGE II SPORULATION PROTEIN E-RELATED"/>
    <property type="match status" value="1"/>
</dbReference>